<reference evidence="3 4" key="1">
    <citation type="submission" date="2019-10" db="EMBL/GenBank/DDBJ databases">
        <title>Georgenia wutianyii sp. nov. and Georgenia yuyongxinii sp. nov. isolated from plateau pika (Ochotona curzoniae) in the Qinghai-Tibet plateau of China.</title>
        <authorList>
            <person name="Tian Z."/>
        </authorList>
    </citation>
    <scope>NUCLEOTIDE SEQUENCE [LARGE SCALE GENOMIC DNA]</scope>
    <source>
        <strain evidence="3 4">JCM 19765</strain>
    </source>
</reference>
<feature type="domain" description="HTH luxR-type" evidence="1">
    <location>
        <begin position="446"/>
        <end position="511"/>
    </location>
</feature>
<dbReference type="InterPro" id="IPR016032">
    <property type="entry name" value="Sig_transdc_resp-reg_C-effctor"/>
</dbReference>
<dbReference type="Pfam" id="PF00196">
    <property type="entry name" value="GerE"/>
    <property type="match status" value="1"/>
</dbReference>
<dbReference type="RefSeq" id="WP_152195961.1">
    <property type="nucleotide sequence ID" value="NZ_VUKD01000004.1"/>
</dbReference>
<dbReference type="Gene3D" id="1.10.3210.10">
    <property type="entry name" value="Hypothetical protein af1432"/>
    <property type="match status" value="2"/>
</dbReference>
<dbReference type="PRINTS" id="PR00038">
    <property type="entry name" value="HTHLUXR"/>
</dbReference>
<dbReference type="PROSITE" id="PS51832">
    <property type="entry name" value="HD_GYP"/>
    <property type="match status" value="1"/>
</dbReference>
<evidence type="ECO:0000313" key="3">
    <source>
        <dbReference type="EMBL" id="MPV35607.1"/>
    </source>
</evidence>
<proteinExistence type="predicted"/>
<organism evidence="3 4">
    <name type="scientific">Georgenia subflava</name>
    <dbReference type="NCBI Taxonomy" id="1622177"/>
    <lineage>
        <taxon>Bacteria</taxon>
        <taxon>Bacillati</taxon>
        <taxon>Actinomycetota</taxon>
        <taxon>Actinomycetes</taxon>
        <taxon>Micrococcales</taxon>
        <taxon>Bogoriellaceae</taxon>
        <taxon>Georgenia</taxon>
    </lineage>
</organism>
<dbReference type="GO" id="GO:0003677">
    <property type="term" value="F:DNA binding"/>
    <property type="evidence" value="ECO:0007669"/>
    <property type="project" value="InterPro"/>
</dbReference>
<comment type="caution">
    <text evidence="3">The sequence shown here is derived from an EMBL/GenBank/DDBJ whole genome shotgun (WGS) entry which is preliminary data.</text>
</comment>
<dbReference type="PANTHER" id="PTHR43155:SF1">
    <property type="entry name" value="3'3'-CGAMP-SPECIFIC PHOSPHODIESTERASE 1"/>
    <property type="match status" value="1"/>
</dbReference>
<dbReference type="Gene3D" id="1.10.10.10">
    <property type="entry name" value="Winged helix-like DNA-binding domain superfamily/Winged helix DNA-binding domain"/>
    <property type="match status" value="1"/>
</dbReference>
<dbReference type="SMART" id="SM00421">
    <property type="entry name" value="HTH_LUXR"/>
    <property type="match status" value="1"/>
</dbReference>
<dbReference type="SUPFAM" id="SSF109604">
    <property type="entry name" value="HD-domain/PDEase-like"/>
    <property type="match status" value="1"/>
</dbReference>
<dbReference type="CDD" id="cd06170">
    <property type="entry name" value="LuxR_C_like"/>
    <property type="match status" value="1"/>
</dbReference>
<dbReference type="SUPFAM" id="SSF46894">
    <property type="entry name" value="C-terminal effector domain of the bipartite response regulators"/>
    <property type="match status" value="1"/>
</dbReference>
<accession>A0A6N7EG08</accession>
<evidence type="ECO:0000259" key="2">
    <source>
        <dbReference type="PROSITE" id="PS51832"/>
    </source>
</evidence>
<dbReference type="Proteomes" id="UP000437709">
    <property type="component" value="Unassembled WGS sequence"/>
</dbReference>
<dbReference type="PANTHER" id="PTHR43155">
    <property type="entry name" value="CYCLIC DI-GMP PHOSPHODIESTERASE PA4108-RELATED"/>
    <property type="match status" value="1"/>
</dbReference>
<dbReference type="GO" id="GO:0009214">
    <property type="term" value="P:cyclic nucleotide catabolic process"/>
    <property type="evidence" value="ECO:0007669"/>
    <property type="project" value="TreeGrafter"/>
</dbReference>
<dbReference type="InterPro" id="IPR003607">
    <property type="entry name" value="HD/PDEase_dom"/>
</dbReference>
<dbReference type="InterPro" id="IPR036388">
    <property type="entry name" value="WH-like_DNA-bd_sf"/>
</dbReference>
<dbReference type="AlphaFoldDB" id="A0A6N7EG08"/>
<dbReference type="InterPro" id="IPR000792">
    <property type="entry name" value="Tscrpt_reg_LuxR_C"/>
</dbReference>
<evidence type="ECO:0000259" key="1">
    <source>
        <dbReference type="PROSITE" id="PS50043"/>
    </source>
</evidence>
<dbReference type="PROSITE" id="PS50043">
    <property type="entry name" value="HTH_LUXR_2"/>
    <property type="match status" value="1"/>
</dbReference>
<keyword evidence="4" id="KW-1185">Reference proteome</keyword>
<protein>
    <submittedName>
        <fullName evidence="3">HD domain-containing protein</fullName>
    </submittedName>
</protein>
<name>A0A6N7EG08_9MICO</name>
<feature type="domain" description="HD-GYP" evidence="2">
    <location>
        <begin position="257"/>
        <end position="451"/>
    </location>
</feature>
<dbReference type="OrthoDB" id="9802066at2"/>
<evidence type="ECO:0000313" key="4">
    <source>
        <dbReference type="Proteomes" id="UP000437709"/>
    </source>
</evidence>
<dbReference type="GO" id="GO:0006355">
    <property type="term" value="P:regulation of DNA-templated transcription"/>
    <property type="evidence" value="ECO:0007669"/>
    <property type="project" value="InterPro"/>
</dbReference>
<dbReference type="CDD" id="cd00077">
    <property type="entry name" value="HDc"/>
    <property type="match status" value="1"/>
</dbReference>
<dbReference type="Pfam" id="PF13487">
    <property type="entry name" value="HD_5"/>
    <property type="match status" value="1"/>
</dbReference>
<sequence>MIRLLGILGGLSGAMDLGAGSPLDESLIRSVVAVRLARAVGSSDDDARVVLYASLLEHLGCTAYSYESATAFGDDISVVRASYLTDLDRPAEVLRTFVPGVSAGSGRGRAQTLLAMARTARDETPPVATCEVARDAVRNLGLGDDVATTLAHVTARWDGKDPPHTAGEDVPLTTRIMHVAGTAVLLALHAGPEDALAELRRRSGRHLDPDVVAAFDLGLLEGLVDLPARGDTPPSPAALDPLEAALSAEPDPVRYIDDGDLAGVARTFGHVVDLKSPWLHGHSAAVADLAGDAAELIGLPDAGRVRIAGHVHDLGRIGVSSRIWAKRAPLTAAERDQARLHPYYTERILSRSPSLADVATIAAQHHERSDGSGYHRGLRTADLSMGARVLAAADRYRSTVEDRPHRAGLSAADAAAGLRSAAREGRLDPDAVTAVLHAVGHRRPARVTGVAGLTERQVEVLRLVTQGLTNRQIGDRLGVSPRTAEHHVQDIYVRIGVSTRPAAALFAMEHGLLEHW</sequence>
<gene>
    <name evidence="3" type="ORF">GB881_00840</name>
</gene>
<dbReference type="SMART" id="SM00471">
    <property type="entry name" value="HDc"/>
    <property type="match status" value="1"/>
</dbReference>
<dbReference type="GO" id="GO:0004112">
    <property type="term" value="F:cyclic-nucleotide phosphodiesterase activity"/>
    <property type="evidence" value="ECO:0007669"/>
    <property type="project" value="TreeGrafter"/>
</dbReference>
<dbReference type="EMBL" id="WHPC01000002">
    <property type="protein sequence ID" value="MPV35607.1"/>
    <property type="molecule type" value="Genomic_DNA"/>
</dbReference>
<dbReference type="InterPro" id="IPR037522">
    <property type="entry name" value="HD_GYP_dom"/>
</dbReference>